<accession>A0ABV9LPH1</accession>
<dbReference type="SUPFAM" id="SSF64518">
    <property type="entry name" value="Phase 1 flagellin"/>
    <property type="match status" value="1"/>
</dbReference>
<keyword evidence="12" id="KW-1185">Reference proteome</keyword>
<evidence type="ECO:0000256" key="7">
    <source>
        <dbReference type="RuleBase" id="RU362065"/>
    </source>
</evidence>
<dbReference type="InterPro" id="IPR002371">
    <property type="entry name" value="FlgK"/>
</dbReference>
<dbReference type="Pfam" id="PF22638">
    <property type="entry name" value="FlgK_D1"/>
    <property type="match status" value="1"/>
</dbReference>
<protein>
    <recommendedName>
        <fullName evidence="4 7">Flagellar hook-associated protein 1</fullName>
        <shortName evidence="7">HAP1</shortName>
    </recommendedName>
</protein>
<evidence type="ECO:0000256" key="6">
    <source>
        <dbReference type="ARBA" id="ARBA00023143"/>
    </source>
</evidence>
<sequence length="480" mass="49669">MSSFSGLNTATTALWAAQRGLDVTGQNIANVNTDGYSRQRVELQSVNGNTVPAIHSVSNQVGQGVDADTVIRIRDAFLESRAQAERANSARLTAESAGLSAVENALREPGSSGIQSMLADMWDGWSDVANHPEDLAARSQLLQRTETLVSGLRTADGVLGAEWEKTRDNLDALVADVNAAARSIADLNAAIQKASRAGLPVNELADKRDVFVLQLAEKVGATGRAGADGQVDVSIGGTSLVTGDTATALELTGTTDSRSAAPGDPRLVTRPGGTTVRPGGTAEGQLSVLGTILPGYRGRLDAIASQVARTLNDAQAGTGTEPAYDLDGDVGGPMVDDGTGAVTVDPATVTAANIRLRLTRPQDVAAALLAPDAAGPSLDGGNAAAAHRLRLDQTGVDATYRALVVDLGVQAAVVARNSDIQDVITAQVDSARESVSGVNLDEEMTRMMSFQHAYSAAARMVTAIDESLDVLINRMGRVGL</sequence>
<evidence type="ECO:0000256" key="3">
    <source>
        <dbReference type="ARBA" id="ARBA00009677"/>
    </source>
</evidence>
<keyword evidence="6 7" id="KW-0975">Bacterial flagellum</keyword>
<evidence type="ECO:0000256" key="4">
    <source>
        <dbReference type="ARBA" id="ARBA00016244"/>
    </source>
</evidence>
<keyword evidence="11" id="KW-0282">Flagellum</keyword>
<dbReference type="InterPro" id="IPR053927">
    <property type="entry name" value="FlgK_helical"/>
</dbReference>
<keyword evidence="5 7" id="KW-0964">Secreted</keyword>
<evidence type="ECO:0000256" key="1">
    <source>
        <dbReference type="ARBA" id="ARBA00004365"/>
    </source>
</evidence>
<evidence type="ECO:0000259" key="9">
    <source>
        <dbReference type="Pfam" id="PF06429"/>
    </source>
</evidence>
<evidence type="ECO:0000259" key="10">
    <source>
        <dbReference type="Pfam" id="PF22638"/>
    </source>
</evidence>
<evidence type="ECO:0000256" key="5">
    <source>
        <dbReference type="ARBA" id="ARBA00022525"/>
    </source>
</evidence>
<dbReference type="Pfam" id="PF00460">
    <property type="entry name" value="Flg_bb_rod"/>
    <property type="match status" value="1"/>
</dbReference>
<dbReference type="PANTHER" id="PTHR30033:SF1">
    <property type="entry name" value="FLAGELLAR HOOK-ASSOCIATED PROTEIN 1"/>
    <property type="match status" value="1"/>
</dbReference>
<evidence type="ECO:0000256" key="2">
    <source>
        <dbReference type="ARBA" id="ARBA00004613"/>
    </source>
</evidence>
<gene>
    <name evidence="7 11" type="primary">flgK</name>
    <name evidence="11" type="ORF">ACFO3M_21545</name>
</gene>
<comment type="subcellular location">
    <subcellularLocation>
        <location evidence="1 7">Bacterial flagellum</location>
    </subcellularLocation>
    <subcellularLocation>
        <location evidence="2 7">Secreted</location>
    </subcellularLocation>
</comment>
<keyword evidence="11" id="KW-0966">Cell projection</keyword>
<proteinExistence type="inferred from homology"/>
<dbReference type="NCBIfam" id="TIGR02492">
    <property type="entry name" value="flgK_ends"/>
    <property type="match status" value="1"/>
</dbReference>
<comment type="caution">
    <text evidence="11">The sequence shown here is derived from an EMBL/GenBank/DDBJ whole genome shotgun (WGS) entry which is preliminary data.</text>
</comment>
<dbReference type="Proteomes" id="UP001596025">
    <property type="component" value="Unassembled WGS sequence"/>
</dbReference>
<feature type="domain" description="Flagellar basal-body/hook protein C-terminal" evidence="9">
    <location>
        <begin position="435"/>
        <end position="473"/>
    </location>
</feature>
<organism evidence="11 12">
    <name type="scientific">Geodermatophilus arenarius</name>
    <dbReference type="NCBI Taxonomy" id="1137990"/>
    <lineage>
        <taxon>Bacteria</taxon>
        <taxon>Bacillati</taxon>
        <taxon>Actinomycetota</taxon>
        <taxon>Actinomycetes</taxon>
        <taxon>Geodermatophilales</taxon>
        <taxon>Geodermatophilaceae</taxon>
        <taxon>Geodermatophilus</taxon>
    </lineage>
</organism>
<evidence type="ECO:0000313" key="12">
    <source>
        <dbReference type="Proteomes" id="UP001596025"/>
    </source>
</evidence>
<feature type="domain" description="Flagellar hook-associated protein FlgK helical" evidence="10">
    <location>
        <begin position="99"/>
        <end position="334"/>
    </location>
</feature>
<evidence type="ECO:0000259" key="8">
    <source>
        <dbReference type="Pfam" id="PF00460"/>
    </source>
</evidence>
<evidence type="ECO:0000313" key="11">
    <source>
        <dbReference type="EMBL" id="MFC4695999.1"/>
    </source>
</evidence>
<dbReference type="RefSeq" id="WP_387993891.1">
    <property type="nucleotide sequence ID" value="NZ_JBHSGR010000033.1"/>
</dbReference>
<comment type="similarity">
    <text evidence="3 7">Belongs to the flagella basal body rod proteins family.</text>
</comment>
<dbReference type="EMBL" id="JBHSGR010000033">
    <property type="protein sequence ID" value="MFC4695999.1"/>
    <property type="molecule type" value="Genomic_DNA"/>
</dbReference>
<dbReference type="InterPro" id="IPR010930">
    <property type="entry name" value="Flg_bb/hook_C_dom"/>
</dbReference>
<dbReference type="Pfam" id="PF06429">
    <property type="entry name" value="Flg_bbr_C"/>
    <property type="match status" value="1"/>
</dbReference>
<reference evidence="12" key="1">
    <citation type="journal article" date="2019" name="Int. J. Syst. Evol. Microbiol.">
        <title>The Global Catalogue of Microorganisms (GCM) 10K type strain sequencing project: providing services to taxonomists for standard genome sequencing and annotation.</title>
        <authorList>
            <consortium name="The Broad Institute Genomics Platform"/>
            <consortium name="The Broad Institute Genome Sequencing Center for Infectious Disease"/>
            <person name="Wu L."/>
            <person name="Ma J."/>
        </authorList>
    </citation>
    <scope>NUCLEOTIDE SEQUENCE [LARGE SCALE GENOMIC DNA]</scope>
    <source>
        <strain evidence="12">CCUG 62763</strain>
    </source>
</reference>
<dbReference type="PRINTS" id="PR01005">
    <property type="entry name" value="FLGHOOKAP1"/>
</dbReference>
<keyword evidence="11" id="KW-0969">Cilium</keyword>
<feature type="domain" description="Flagellar basal body rod protein N-terminal" evidence="8">
    <location>
        <begin position="7"/>
        <end position="36"/>
    </location>
</feature>
<dbReference type="PANTHER" id="PTHR30033">
    <property type="entry name" value="FLAGELLAR HOOK-ASSOCIATED PROTEIN 1"/>
    <property type="match status" value="1"/>
</dbReference>
<name>A0ABV9LPH1_9ACTN</name>
<dbReference type="InterPro" id="IPR001444">
    <property type="entry name" value="Flag_bb_rod_N"/>
</dbReference>